<protein>
    <submittedName>
        <fullName evidence="1">Uncharacterized protein</fullName>
    </submittedName>
</protein>
<reference evidence="2" key="1">
    <citation type="journal article" date="2023" name="Front. Plant Sci.">
        <title>Chromosomal-level genome assembly of Melastoma candidum provides insights into trichome evolution.</title>
        <authorList>
            <person name="Zhong Y."/>
            <person name="Wu W."/>
            <person name="Sun C."/>
            <person name="Zou P."/>
            <person name="Liu Y."/>
            <person name="Dai S."/>
            <person name="Zhou R."/>
        </authorList>
    </citation>
    <scope>NUCLEOTIDE SEQUENCE [LARGE SCALE GENOMIC DNA]</scope>
</reference>
<evidence type="ECO:0000313" key="1">
    <source>
        <dbReference type="EMBL" id="KAI4372727.1"/>
    </source>
</evidence>
<proteinExistence type="predicted"/>
<dbReference type="Proteomes" id="UP001057402">
    <property type="component" value="Chromosome 4"/>
</dbReference>
<evidence type="ECO:0000313" key="2">
    <source>
        <dbReference type="Proteomes" id="UP001057402"/>
    </source>
</evidence>
<gene>
    <name evidence="1" type="ORF">MLD38_010926</name>
</gene>
<name>A0ACB9R9R0_9MYRT</name>
<dbReference type="EMBL" id="CM042883">
    <property type="protein sequence ID" value="KAI4372727.1"/>
    <property type="molecule type" value="Genomic_DNA"/>
</dbReference>
<accession>A0ACB9R9R0</accession>
<organism evidence="1 2">
    <name type="scientific">Melastoma candidum</name>
    <dbReference type="NCBI Taxonomy" id="119954"/>
    <lineage>
        <taxon>Eukaryota</taxon>
        <taxon>Viridiplantae</taxon>
        <taxon>Streptophyta</taxon>
        <taxon>Embryophyta</taxon>
        <taxon>Tracheophyta</taxon>
        <taxon>Spermatophyta</taxon>
        <taxon>Magnoliopsida</taxon>
        <taxon>eudicotyledons</taxon>
        <taxon>Gunneridae</taxon>
        <taxon>Pentapetalae</taxon>
        <taxon>rosids</taxon>
        <taxon>malvids</taxon>
        <taxon>Myrtales</taxon>
        <taxon>Melastomataceae</taxon>
        <taxon>Melastomatoideae</taxon>
        <taxon>Melastomateae</taxon>
        <taxon>Melastoma</taxon>
    </lineage>
</organism>
<comment type="caution">
    <text evidence="1">The sequence shown here is derived from an EMBL/GenBank/DDBJ whole genome shotgun (WGS) entry which is preliminary data.</text>
</comment>
<keyword evidence="2" id="KW-1185">Reference proteome</keyword>
<sequence>MISSLVNLLSLLPVFLLSVYFFRYLVRLSICRGDAESPPLPPGPCPLPLVGNLPFLKPELHSYFSALSAVHGPIFKLYFGSKLCIVVSSPSGLRAILRDNDIVFANRDVPASVTYSAYGGRDIIWSPYGPQWRMLRKVCVAKMLSNKMLDSVYHLRRNEVSKTVRYFYEKAGLEVNVRDRIFITVMNVMTSMLWGDTVEEEERERVGSEFVTVVKDMTRLLGLPNISDFFPWLRRFDIQGMEKKIRGLMERFDVVFERIIAARLEQEKEGEHGHGEVKDFLQYLMKVKGEEDAKTPLTMIEVKSLLLDMVVGGTDTSASTIEFAMAEILNEPSVLANIHDELDKIVGKDNILEESHIRSLPYLQAVMKETLRLHPALPLLIPHCPSETCTVEGYTFPKDSQVMINVWAIHRDPKVWENPLQFDPSRFLEACKGDFASSDLRYSPFGAGRRMCAGLAMGERMVLYALGRLLHSFDWRAAGDGKVDITEQFGIVLTKKRPLIAVPSPRLSNPQLYA</sequence>